<dbReference type="GO" id="GO:0046872">
    <property type="term" value="F:metal ion binding"/>
    <property type="evidence" value="ECO:0007669"/>
    <property type="project" value="UniProtKB-KW"/>
</dbReference>
<keyword evidence="5" id="KW-0547">Nucleotide-binding</keyword>
<dbReference type="Pfam" id="PF08447">
    <property type="entry name" value="PAS_3"/>
    <property type="match status" value="1"/>
</dbReference>
<evidence type="ECO:0000256" key="6">
    <source>
        <dbReference type="ARBA" id="ARBA00022777"/>
    </source>
</evidence>
<dbReference type="InterPro" id="IPR003594">
    <property type="entry name" value="HATPase_dom"/>
</dbReference>
<dbReference type="Gene3D" id="3.60.40.10">
    <property type="entry name" value="PPM-type phosphatase domain"/>
    <property type="match status" value="1"/>
</dbReference>
<evidence type="ECO:0000313" key="18">
    <source>
        <dbReference type="Proteomes" id="UP000305778"/>
    </source>
</evidence>
<evidence type="ECO:0000256" key="3">
    <source>
        <dbReference type="ARBA" id="ARBA00022679"/>
    </source>
</evidence>
<keyword evidence="4" id="KW-0479">Metal-binding</keyword>
<evidence type="ECO:0000256" key="1">
    <source>
        <dbReference type="ARBA" id="ARBA00013081"/>
    </source>
</evidence>
<keyword evidence="9" id="KW-0460">Magnesium</keyword>
<dbReference type="InterPro" id="IPR013655">
    <property type="entry name" value="PAS_fold_3"/>
</dbReference>
<evidence type="ECO:0000313" key="17">
    <source>
        <dbReference type="EMBL" id="TKA08757.1"/>
    </source>
</evidence>
<dbReference type="Gene3D" id="3.30.450.40">
    <property type="match status" value="2"/>
</dbReference>
<dbReference type="PANTHER" id="PTHR43156:SF2">
    <property type="entry name" value="STAGE II SPORULATION PROTEIN E"/>
    <property type="match status" value="1"/>
</dbReference>
<gene>
    <name evidence="17" type="ORF">FCI23_26510</name>
</gene>
<organism evidence="17 18">
    <name type="scientific">Actinacidiphila oryziradicis</name>
    <dbReference type="NCBI Taxonomy" id="2571141"/>
    <lineage>
        <taxon>Bacteria</taxon>
        <taxon>Bacillati</taxon>
        <taxon>Actinomycetota</taxon>
        <taxon>Actinomycetes</taxon>
        <taxon>Kitasatosporales</taxon>
        <taxon>Streptomycetaceae</taxon>
        <taxon>Actinacidiphila</taxon>
    </lineage>
</organism>
<evidence type="ECO:0000256" key="11">
    <source>
        <dbReference type="ARBA" id="ARBA00023211"/>
    </source>
</evidence>
<proteinExistence type="predicted"/>
<dbReference type="SMART" id="SM00065">
    <property type="entry name" value="GAF"/>
    <property type="match status" value="1"/>
</dbReference>
<dbReference type="InterPro" id="IPR001610">
    <property type="entry name" value="PAC"/>
</dbReference>
<protein>
    <recommendedName>
        <fullName evidence="1">protein-serine/threonine phosphatase</fullName>
        <ecNumber evidence="1">3.1.3.16</ecNumber>
    </recommendedName>
    <alternativeName>
        <fullName evidence="15">Protein-serine/threonine phosphatase</fullName>
    </alternativeName>
    <alternativeName>
        <fullName evidence="14">Serine/threonine-protein kinase</fullName>
    </alternativeName>
</protein>
<evidence type="ECO:0000256" key="7">
    <source>
        <dbReference type="ARBA" id="ARBA00022801"/>
    </source>
</evidence>
<dbReference type="GO" id="GO:0016301">
    <property type="term" value="F:kinase activity"/>
    <property type="evidence" value="ECO:0007669"/>
    <property type="project" value="UniProtKB-KW"/>
</dbReference>
<dbReference type="InterPro" id="IPR013656">
    <property type="entry name" value="PAS_4"/>
</dbReference>
<accession>A0A4U0SKN1</accession>
<dbReference type="Pfam" id="PF13581">
    <property type="entry name" value="HATPase_c_2"/>
    <property type="match status" value="1"/>
</dbReference>
<dbReference type="PANTHER" id="PTHR43156">
    <property type="entry name" value="STAGE II SPORULATION PROTEIN E-RELATED"/>
    <property type="match status" value="1"/>
</dbReference>
<keyword evidence="3" id="KW-0808">Transferase</keyword>
<dbReference type="PROSITE" id="PS50113">
    <property type="entry name" value="PAC"/>
    <property type="match status" value="1"/>
</dbReference>
<feature type="domain" description="PAC" evidence="16">
    <location>
        <begin position="214"/>
        <end position="266"/>
    </location>
</feature>
<evidence type="ECO:0000256" key="8">
    <source>
        <dbReference type="ARBA" id="ARBA00022840"/>
    </source>
</evidence>
<keyword evidence="2" id="KW-0597">Phosphoprotein</keyword>
<comment type="function">
    <text evidence="13">Primarily acts as an independent SigF regulator that is sensitive to the osmosensory signal, mediating the cross talk of PknD with the SigF regulon. Possesses both phosphatase and kinase activities. The kinase domain functions as a classic anti-sigma factor-like kinase to phosphorylate the anti-anti-sigma factor domain at the canonical regulatory site, and the phosphatase domain antagonizes this activity.</text>
</comment>
<dbReference type="FunFam" id="3.30.565.10:FF:000028">
    <property type="entry name" value="PAS sensor protein"/>
    <property type="match status" value="1"/>
</dbReference>
<evidence type="ECO:0000256" key="12">
    <source>
        <dbReference type="ARBA" id="ARBA00047761"/>
    </source>
</evidence>
<dbReference type="OrthoDB" id="118142at2"/>
<dbReference type="Gene3D" id="3.30.565.10">
    <property type="entry name" value="Histidine kinase-like ATPase, C-terminal domain"/>
    <property type="match status" value="1"/>
</dbReference>
<evidence type="ECO:0000259" key="16">
    <source>
        <dbReference type="PROSITE" id="PS50113"/>
    </source>
</evidence>
<dbReference type="InterPro" id="IPR001932">
    <property type="entry name" value="PPM-type_phosphatase-like_dom"/>
</dbReference>
<dbReference type="Pfam" id="PF13185">
    <property type="entry name" value="GAF_2"/>
    <property type="match status" value="1"/>
</dbReference>
<dbReference type="SMART" id="SM00086">
    <property type="entry name" value="PAC"/>
    <property type="match status" value="1"/>
</dbReference>
<keyword evidence="7" id="KW-0378">Hydrolase</keyword>
<dbReference type="SMART" id="SM00331">
    <property type="entry name" value="PP2C_SIG"/>
    <property type="match status" value="1"/>
</dbReference>
<dbReference type="EMBL" id="SUMC01000028">
    <property type="protein sequence ID" value="TKA08757.1"/>
    <property type="molecule type" value="Genomic_DNA"/>
</dbReference>
<dbReference type="EC" id="3.1.3.16" evidence="1"/>
<evidence type="ECO:0000256" key="5">
    <source>
        <dbReference type="ARBA" id="ARBA00022741"/>
    </source>
</evidence>
<dbReference type="Proteomes" id="UP000305778">
    <property type="component" value="Unassembled WGS sequence"/>
</dbReference>
<dbReference type="CDD" id="cd16936">
    <property type="entry name" value="HATPase_RsbW-like"/>
    <property type="match status" value="1"/>
</dbReference>
<dbReference type="SUPFAM" id="SSF55781">
    <property type="entry name" value="GAF domain-like"/>
    <property type="match status" value="1"/>
</dbReference>
<comment type="catalytic activity">
    <reaction evidence="12">
        <text>O-phospho-L-seryl-[protein] + H2O = L-seryl-[protein] + phosphate</text>
        <dbReference type="Rhea" id="RHEA:20629"/>
        <dbReference type="Rhea" id="RHEA-COMP:9863"/>
        <dbReference type="Rhea" id="RHEA-COMP:11604"/>
        <dbReference type="ChEBI" id="CHEBI:15377"/>
        <dbReference type="ChEBI" id="CHEBI:29999"/>
        <dbReference type="ChEBI" id="CHEBI:43474"/>
        <dbReference type="ChEBI" id="CHEBI:83421"/>
        <dbReference type="EC" id="3.1.3.16"/>
    </reaction>
</comment>
<dbReference type="InterPro" id="IPR036890">
    <property type="entry name" value="HATPase_C_sf"/>
</dbReference>
<dbReference type="InterPro" id="IPR000014">
    <property type="entry name" value="PAS"/>
</dbReference>
<reference evidence="17 18" key="1">
    <citation type="submission" date="2019-04" db="EMBL/GenBank/DDBJ databases">
        <title>Streptomyces oryziradicis sp. nov., a novel actinomycete isolated from rhizosphere soil of rice (Oryza sativa L.).</title>
        <authorList>
            <person name="Li C."/>
        </authorList>
    </citation>
    <scope>NUCLEOTIDE SEQUENCE [LARGE SCALE GENOMIC DNA]</scope>
    <source>
        <strain evidence="17 18">NEAU-C40</strain>
    </source>
</reference>
<evidence type="ECO:0000256" key="4">
    <source>
        <dbReference type="ARBA" id="ARBA00022723"/>
    </source>
</evidence>
<dbReference type="InterPro" id="IPR052016">
    <property type="entry name" value="Bact_Sigma-Reg"/>
</dbReference>
<dbReference type="Gene3D" id="3.30.450.20">
    <property type="entry name" value="PAS domain"/>
    <property type="match status" value="2"/>
</dbReference>
<dbReference type="SUPFAM" id="SSF55785">
    <property type="entry name" value="PYP-like sensor domain (PAS domain)"/>
    <property type="match status" value="2"/>
</dbReference>
<keyword evidence="10" id="KW-0904">Protein phosphatase</keyword>
<evidence type="ECO:0000256" key="13">
    <source>
        <dbReference type="ARBA" id="ARBA00056274"/>
    </source>
</evidence>
<sequence length="930" mass="100072">MAELGGMGGMAHFRRPVSLVLKLVVSSGLPQSFARAWAELGPDEEVAPARAVREGRSAWVPVQNSSLIAPSLGTGMVAVPLSVSPGPLGALTVLTATPEAPTPEQCAFLEAVARWAVERLRTSADQHRPPPSRWPERRPDAHFQSALKAVDVGSFEWNLRARELCLDDRALAVFGIDADDHLERFEAWSSAVHAEDLPRVLAAAEEAARTGSLLSVEYRVSRPDGTFGWAEARGQVILDEDGEPLHMIGTVWDTTETRVDRDSIGRALRHMSDGFLATDASWRITFVNAEAERRLGSSRKLLGRLLWDAFSDAGVPDLHERYRQAAAEDTPIGFDVQWAADQRWSHMRLVPVPDGAMVYLTDVTERRALDAQRKAAEQSAAERSARIGELTLALSEAVTGRDVVAVVADRVMQPFGATGLTVTVVEGDKMSAVGAVGYPQEFLDAVPALSLTGKEPVLETLHERAPVFIPSAEAYVERYPSLAHIPALGDKQAWAFLPMVASGRAIGVTVVSFSQPHHFTDEERTLLTAVSGLMGQALARARLYDTEHSRAQELQRGLLPRELPPLPAVTAAACYLPAGEGIEVGGDWYDIIPLSAGRVALVIGDVMGHGVSEAATMGRLRTAVDTLADLDLPPDELLTHLNDLVSNLGDDFYATCLYAVYDPSTATCAFASAGHPPPAVVHPDGTVHFPRTAPNAPLGTAVPPFETVELDLPDGSLLALYTDGLVESPARDIDHGMDQLAQALTNALGATPHRSRNGTRSGAQDTERLAGLCDAVTAALVPAQQLTSDDAALLIARTHTLARGDVASWSLPEDPQAAGQAREHIRSQLTAWDLDELTMTTELLASELVGNVVRHAKGPIRLRLLRSRALTCEVSDGSLTTPRIRHASDTDEGGRGLQLVAAVAHRWGTRYTRTGKCIWTEQPLPLTADT</sequence>
<evidence type="ECO:0000256" key="14">
    <source>
        <dbReference type="ARBA" id="ARBA00075117"/>
    </source>
</evidence>
<dbReference type="InterPro" id="IPR035965">
    <property type="entry name" value="PAS-like_dom_sf"/>
</dbReference>
<dbReference type="GO" id="GO:0004722">
    <property type="term" value="F:protein serine/threonine phosphatase activity"/>
    <property type="evidence" value="ECO:0007669"/>
    <property type="project" value="UniProtKB-EC"/>
</dbReference>
<evidence type="ECO:0000256" key="15">
    <source>
        <dbReference type="ARBA" id="ARBA00081350"/>
    </source>
</evidence>
<dbReference type="SMART" id="SM00091">
    <property type="entry name" value="PAS"/>
    <property type="match status" value="2"/>
</dbReference>
<dbReference type="InterPro" id="IPR000700">
    <property type="entry name" value="PAS-assoc_C"/>
</dbReference>
<dbReference type="Pfam" id="PF08448">
    <property type="entry name" value="PAS_4"/>
    <property type="match status" value="1"/>
</dbReference>
<keyword evidence="11" id="KW-0464">Manganese</keyword>
<dbReference type="FunFam" id="3.60.40.10:FF:000005">
    <property type="entry name" value="Serine/threonine protein phosphatase"/>
    <property type="match status" value="1"/>
</dbReference>
<evidence type="ECO:0000256" key="2">
    <source>
        <dbReference type="ARBA" id="ARBA00022553"/>
    </source>
</evidence>
<dbReference type="AlphaFoldDB" id="A0A4U0SKN1"/>
<comment type="caution">
    <text evidence="17">The sequence shown here is derived from an EMBL/GenBank/DDBJ whole genome shotgun (WGS) entry which is preliminary data.</text>
</comment>
<dbReference type="SUPFAM" id="SSF81606">
    <property type="entry name" value="PP2C-like"/>
    <property type="match status" value="1"/>
</dbReference>
<dbReference type="InterPro" id="IPR036457">
    <property type="entry name" value="PPM-type-like_dom_sf"/>
</dbReference>
<keyword evidence="6" id="KW-0418">Kinase</keyword>
<name>A0A4U0SKN1_9ACTN</name>
<evidence type="ECO:0000256" key="10">
    <source>
        <dbReference type="ARBA" id="ARBA00022912"/>
    </source>
</evidence>
<dbReference type="InterPro" id="IPR003018">
    <property type="entry name" value="GAF"/>
</dbReference>
<evidence type="ECO:0000256" key="9">
    <source>
        <dbReference type="ARBA" id="ARBA00022842"/>
    </source>
</evidence>
<dbReference type="CDD" id="cd00130">
    <property type="entry name" value="PAS"/>
    <property type="match status" value="2"/>
</dbReference>
<dbReference type="GO" id="GO:0005524">
    <property type="term" value="F:ATP binding"/>
    <property type="evidence" value="ECO:0007669"/>
    <property type="project" value="UniProtKB-KW"/>
</dbReference>
<dbReference type="Pfam" id="PF07228">
    <property type="entry name" value="SpoIIE"/>
    <property type="match status" value="1"/>
</dbReference>
<keyword evidence="8" id="KW-0067">ATP-binding</keyword>
<dbReference type="InterPro" id="IPR029016">
    <property type="entry name" value="GAF-like_dom_sf"/>
</dbReference>
<keyword evidence="18" id="KW-1185">Reference proteome</keyword>
<dbReference type="Gene3D" id="2.10.70.100">
    <property type="match status" value="1"/>
</dbReference>